<feature type="transmembrane region" description="Helical" evidence="1">
    <location>
        <begin position="436"/>
        <end position="456"/>
    </location>
</feature>
<feature type="transmembrane region" description="Helical" evidence="1">
    <location>
        <begin position="168"/>
        <end position="189"/>
    </location>
</feature>
<feature type="transmembrane region" description="Helical" evidence="1">
    <location>
        <begin position="399"/>
        <end position="424"/>
    </location>
</feature>
<dbReference type="Gene3D" id="1.20.1250.20">
    <property type="entry name" value="MFS general substrate transporter like domains"/>
    <property type="match status" value="1"/>
</dbReference>
<organism evidence="2 3">
    <name type="scientific">Symbiodinium natans</name>
    <dbReference type="NCBI Taxonomy" id="878477"/>
    <lineage>
        <taxon>Eukaryota</taxon>
        <taxon>Sar</taxon>
        <taxon>Alveolata</taxon>
        <taxon>Dinophyceae</taxon>
        <taxon>Suessiales</taxon>
        <taxon>Symbiodiniaceae</taxon>
        <taxon>Symbiodinium</taxon>
    </lineage>
</organism>
<feature type="transmembrane region" description="Helical" evidence="1">
    <location>
        <begin position="201"/>
        <end position="223"/>
    </location>
</feature>
<feature type="transmembrane region" description="Helical" evidence="1">
    <location>
        <begin position="498"/>
        <end position="521"/>
    </location>
</feature>
<feature type="transmembrane region" description="Helical" evidence="1">
    <location>
        <begin position="533"/>
        <end position="553"/>
    </location>
</feature>
<dbReference type="Proteomes" id="UP000604046">
    <property type="component" value="Unassembled WGS sequence"/>
</dbReference>
<feature type="transmembrane region" description="Helical" evidence="1">
    <location>
        <begin position="656"/>
        <end position="680"/>
    </location>
</feature>
<feature type="transmembrane region" description="Helical" evidence="1">
    <location>
        <begin position="468"/>
        <end position="486"/>
    </location>
</feature>
<feature type="transmembrane region" description="Helical" evidence="1">
    <location>
        <begin position="370"/>
        <end position="387"/>
    </location>
</feature>
<name>A0A812J7X8_9DINO</name>
<evidence type="ECO:0000313" key="3">
    <source>
        <dbReference type="Proteomes" id="UP000604046"/>
    </source>
</evidence>
<evidence type="ECO:0000256" key="1">
    <source>
        <dbReference type="SAM" id="Phobius"/>
    </source>
</evidence>
<protein>
    <submittedName>
        <fullName evidence="2">Uncharacterized protein</fullName>
    </submittedName>
</protein>
<comment type="caution">
    <text evidence="2">The sequence shown here is derived from an EMBL/GenBank/DDBJ whole genome shotgun (WGS) entry which is preliminary data.</text>
</comment>
<dbReference type="AlphaFoldDB" id="A0A812J7X8"/>
<keyword evidence="1" id="KW-0812">Transmembrane</keyword>
<dbReference type="EMBL" id="CAJNDS010000402">
    <property type="protein sequence ID" value="CAE7202244.1"/>
    <property type="molecule type" value="Genomic_DNA"/>
</dbReference>
<feature type="transmembrane region" description="Helical" evidence="1">
    <location>
        <begin position="574"/>
        <end position="593"/>
    </location>
</feature>
<feature type="transmembrane region" description="Helical" evidence="1">
    <location>
        <begin position="140"/>
        <end position="162"/>
    </location>
</feature>
<feature type="transmembrane region" description="Helical" evidence="1">
    <location>
        <begin position="77"/>
        <end position="98"/>
    </location>
</feature>
<feature type="transmembrane region" description="Helical" evidence="1">
    <location>
        <begin position="235"/>
        <end position="255"/>
    </location>
</feature>
<proteinExistence type="predicted"/>
<evidence type="ECO:0000313" key="2">
    <source>
        <dbReference type="EMBL" id="CAE7202244.1"/>
    </source>
</evidence>
<feature type="transmembrane region" description="Helical" evidence="1">
    <location>
        <begin position="333"/>
        <end position="358"/>
    </location>
</feature>
<keyword evidence="1" id="KW-1133">Transmembrane helix</keyword>
<feature type="transmembrane region" description="Helical" evidence="1">
    <location>
        <begin position="617"/>
        <end position="636"/>
    </location>
</feature>
<keyword evidence="1" id="KW-0472">Membrane</keyword>
<gene>
    <name evidence="2" type="ORF">SNAT2548_LOCUS6104</name>
</gene>
<keyword evidence="3" id="KW-1185">Reference proteome</keyword>
<dbReference type="OrthoDB" id="421886at2759"/>
<dbReference type="Gene3D" id="1.20.120.1770">
    <property type="match status" value="1"/>
</dbReference>
<reference evidence="2" key="1">
    <citation type="submission" date="2021-02" db="EMBL/GenBank/DDBJ databases">
        <authorList>
            <person name="Dougan E. K."/>
            <person name="Rhodes N."/>
            <person name="Thang M."/>
            <person name="Chan C."/>
        </authorList>
    </citation>
    <scope>NUCLEOTIDE SEQUENCE</scope>
</reference>
<feature type="transmembrane region" description="Helical" evidence="1">
    <location>
        <begin position="35"/>
        <end position="56"/>
    </location>
</feature>
<feature type="transmembrane region" description="Helical" evidence="1">
    <location>
        <begin position="686"/>
        <end position="708"/>
    </location>
</feature>
<dbReference type="InterPro" id="IPR036259">
    <property type="entry name" value="MFS_trans_sf"/>
</dbReference>
<sequence length="711" mass="75888">MDTVHYLQLLQFKVTSANASQTQDWFEEDLATGTLVGGTLLFASVLLLLPILVRQLGGLPAENLPAEPQQDAAPPLALLRVTGALCIGVMANITSIILTVQTEAEQLTTSGYILASECIGAIFGLLLFKEFGLAQLKTAYKLTALSMMVGNGLYTLASVQSFGLPTLFASRVMTGVGAGSMYNSAMVMVHFARGQHKTPHMVLYQFFVACGVLLGPALAAVSLLSFPSMEIKDALANGIMVFWGAGLFAAIMIFIPDDIATLEAEAGLLKSSVEEAKTESAEASAEASAERPVERPAKRGLALFLTMISSAAIRMAQRLLWESGSVIAVEETYGWAASTAGVMFIVVVAVMALAQYAFSRFRAGKYPDTFWLHTLEVAQLLGVLLMFQPWQLPVPLSALQFMVGSMVAYSSNAIWAGVLTSFCVKRSLVNSFFSAENLMVLNQAAIFVGIAAGSTISRACQDLVQGSSAISSMNALACTLLVGALLQINMSLIAISEVSLDIFVTVVSLLLGILIPAAALVPAWGGTGPSHVFTWHIVSMGIAWPCLGVLGFWAYKADAMREWDKNSRRTVHMLCMLLVGVLSVAGYVFLFQAHQENGEGQFGGLVLGRNEWALKRGAARFAHVVVGYLVVLGVLLQAPMGLWKRHVLIRDQVKRFTWHGVFGQALLIGGLVATCIGVWLDINGKGGFPLGLKLAVSAALPSLGAIVLTRS</sequence>
<feature type="transmembrane region" description="Helical" evidence="1">
    <location>
        <begin position="301"/>
        <end position="321"/>
    </location>
</feature>
<accession>A0A812J7X8</accession>
<feature type="transmembrane region" description="Helical" evidence="1">
    <location>
        <begin position="110"/>
        <end position="128"/>
    </location>
</feature>
<dbReference type="SUPFAM" id="SSF103473">
    <property type="entry name" value="MFS general substrate transporter"/>
    <property type="match status" value="1"/>
</dbReference>